<proteinExistence type="inferred from homology"/>
<keyword evidence="3 7" id="KW-1133">Transmembrane helix</keyword>
<gene>
    <name evidence="9" type="ORF">B0I35DRAFT_395882</name>
</gene>
<feature type="domain" description="Rhodopsin" evidence="8">
    <location>
        <begin position="51"/>
        <end position="296"/>
    </location>
</feature>
<feature type="region of interest" description="Disordered" evidence="6">
    <location>
        <begin position="397"/>
        <end position="418"/>
    </location>
</feature>
<evidence type="ECO:0000256" key="2">
    <source>
        <dbReference type="ARBA" id="ARBA00022692"/>
    </source>
</evidence>
<comment type="caution">
    <text evidence="9">The sequence shown here is derived from an EMBL/GenBank/DDBJ whole genome shotgun (WGS) entry which is preliminary data.</text>
</comment>
<evidence type="ECO:0000256" key="5">
    <source>
        <dbReference type="ARBA" id="ARBA00038359"/>
    </source>
</evidence>
<evidence type="ECO:0000259" key="8">
    <source>
        <dbReference type="Pfam" id="PF20684"/>
    </source>
</evidence>
<keyword evidence="2 7" id="KW-0812">Transmembrane</keyword>
<feature type="transmembrane region" description="Helical" evidence="7">
    <location>
        <begin position="36"/>
        <end position="55"/>
    </location>
</feature>
<feature type="compositionally biased region" description="Polar residues" evidence="6">
    <location>
        <begin position="409"/>
        <end position="418"/>
    </location>
</feature>
<accession>A0A8K0SKT3</accession>
<organism evidence="9 10">
    <name type="scientific">Stachybotrys elegans</name>
    <dbReference type="NCBI Taxonomy" id="80388"/>
    <lineage>
        <taxon>Eukaryota</taxon>
        <taxon>Fungi</taxon>
        <taxon>Dikarya</taxon>
        <taxon>Ascomycota</taxon>
        <taxon>Pezizomycotina</taxon>
        <taxon>Sordariomycetes</taxon>
        <taxon>Hypocreomycetidae</taxon>
        <taxon>Hypocreales</taxon>
        <taxon>Stachybotryaceae</taxon>
        <taxon>Stachybotrys</taxon>
    </lineage>
</organism>
<evidence type="ECO:0000256" key="6">
    <source>
        <dbReference type="SAM" id="MobiDB-lite"/>
    </source>
</evidence>
<evidence type="ECO:0000256" key="1">
    <source>
        <dbReference type="ARBA" id="ARBA00004141"/>
    </source>
</evidence>
<dbReference type="EMBL" id="JAGPNK010000011">
    <property type="protein sequence ID" value="KAH7311264.1"/>
    <property type="molecule type" value="Genomic_DNA"/>
</dbReference>
<dbReference type="Pfam" id="PF20684">
    <property type="entry name" value="Fung_rhodopsin"/>
    <property type="match status" value="1"/>
</dbReference>
<dbReference type="InterPro" id="IPR052337">
    <property type="entry name" value="SAT4-like"/>
</dbReference>
<name>A0A8K0SKT3_9HYPO</name>
<evidence type="ECO:0000256" key="4">
    <source>
        <dbReference type="ARBA" id="ARBA00023136"/>
    </source>
</evidence>
<dbReference type="Proteomes" id="UP000813444">
    <property type="component" value="Unassembled WGS sequence"/>
</dbReference>
<evidence type="ECO:0000313" key="9">
    <source>
        <dbReference type="EMBL" id="KAH7311264.1"/>
    </source>
</evidence>
<evidence type="ECO:0000313" key="10">
    <source>
        <dbReference type="Proteomes" id="UP000813444"/>
    </source>
</evidence>
<dbReference type="InterPro" id="IPR049326">
    <property type="entry name" value="Rhodopsin_dom_fungi"/>
</dbReference>
<keyword evidence="10" id="KW-1185">Reference proteome</keyword>
<sequence length="418" mass="46395">MENAAFDPFTTPLGPPPAGEEPDFENGPSQAWQPRVAIYGSLPLMVVCVVLRNYARFRLMHEFRADDYMMVIAALCSVAFCATMLPYVLKDELGRHYWDFPIAANTIWVDQMSAAITSLYCISSATMKIAICSFYNRMFSASFWSRVMIRGGIALTAVTYTILLVVWLVYAVPRPGEHWRSPEFILRITDSNAIITTTQSCISTVLDFYILSIPLITIARLKAATNRKIMISIVFLAGLLACCFSAAGIAYRLEIYRAISSGVPEYRWTSMPAYALAVAEINIGLMCACVPVMFPLGKGVISGSRLIWTSLKESLLQRSTARLRSEGENSDTSAMHGELPKVPPGAFTRLWTLLLSTRDVQSEAPPHTNPEHIELGEAPYSELRSVDIDYHSHLKRKSGGMQYTEREATSINSAATGR</sequence>
<dbReference type="AlphaFoldDB" id="A0A8K0SKT3"/>
<dbReference type="OrthoDB" id="444631at2759"/>
<feature type="transmembrane region" description="Helical" evidence="7">
    <location>
        <begin position="229"/>
        <end position="253"/>
    </location>
</feature>
<keyword evidence="4 7" id="KW-0472">Membrane</keyword>
<feature type="transmembrane region" description="Helical" evidence="7">
    <location>
        <begin position="193"/>
        <end position="217"/>
    </location>
</feature>
<dbReference type="PANTHER" id="PTHR33048:SF158">
    <property type="entry name" value="MEMBRANE PROTEIN PTH11-LIKE, PUTATIVE-RELATED"/>
    <property type="match status" value="1"/>
</dbReference>
<feature type="transmembrane region" description="Helical" evidence="7">
    <location>
        <begin position="147"/>
        <end position="173"/>
    </location>
</feature>
<feature type="region of interest" description="Disordered" evidence="6">
    <location>
        <begin position="1"/>
        <end position="29"/>
    </location>
</feature>
<comment type="subcellular location">
    <subcellularLocation>
        <location evidence="1">Membrane</location>
        <topology evidence="1">Multi-pass membrane protein</topology>
    </subcellularLocation>
</comment>
<feature type="transmembrane region" description="Helical" evidence="7">
    <location>
        <begin position="114"/>
        <end position="135"/>
    </location>
</feature>
<dbReference type="GO" id="GO:0016020">
    <property type="term" value="C:membrane"/>
    <property type="evidence" value="ECO:0007669"/>
    <property type="project" value="UniProtKB-SubCell"/>
</dbReference>
<evidence type="ECO:0000256" key="3">
    <source>
        <dbReference type="ARBA" id="ARBA00022989"/>
    </source>
</evidence>
<evidence type="ECO:0000256" key="7">
    <source>
        <dbReference type="SAM" id="Phobius"/>
    </source>
</evidence>
<reference evidence="9" key="1">
    <citation type="journal article" date="2021" name="Nat. Commun.">
        <title>Genetic determinants of endophytism in the Arabidopsis root mycobiome.</title>
        <authorList>
            <person name="Mesny F."/>
            <person name="Miyauchi S."/>
            <person name="Thiergart T."/>
            <person name="Pickel B."/>
            <person name="Atanasova L."/>
            <person name="Karlsson M."/>
            <person name="Huettel B."/>
            <person name="Barry K.W."/>
            <person name="Haridas S."/>
            <person name="Chen C."/>
            <person name="Bauer D."/>
            <person name="Andreopoulos W."/>
            <person name="Pangilinan J."/>
            <person name="LaButti K."/>
            <person name="Riley R."/>
            <person name="Lipzen A."/>
            <person name="Clum A."/>
            <person name="Drula E."/>
            <person name="Henrissat B."/>
            <person name="Kohler A."/>
            <person name="Grigoriev I.V."/>
            <person name="Martin F.M."/>
            <person name="Hacquard S."/>
        </authorList>
    </citation>
    <scope>NUCLEOTIDE SEQUENCE</scope>
    <source>
        <strain evidence="9">MPI-CAGE-CH-0235</strain>
    </source>
</reference>
<dbReference type="PANTHER" id="PTHR33048">
    <property type="entry name" value="PTH11-LIKE INTEGRAL MEMBRANE PROTEIN (AFU_ORTHOLOGUE AFUA_5G11245)"/>
    <property type="match status" value="1"/>
</dbReference>
<comment type="similarity">
    <text evidence="5">Belongs to the SAT4 family.</text>
</comment>
<protein>
    <recommendedName>
        <fullName evidence="8">Rhodopsin domain-containing protein</fullName>
    </recommendedName>
</protein>
<feature type="transmembrane region" description="Helical" evidence="7">
    <location>
        <begin position="67"/>
        <end position="89"/>
    </location>
</feature>